<dbReference type="EC" id="3.2.1.23" evidence="3"/>
<dbReference type="EMBL" id="AZFW01000139">
    <property type="protein sequence ID" value="KRM24614.1"/>
    <property type="molecule type" value="Genomic_DNA"/>
</dbReference>
<dbReference type="InterPro" id="IPR008979">
    <property type="entry name" value="Galactose-bd-like_sf"/>
</dbReference>
<evidence type="ECO:0000256" key="3">
    <source>
        <dbReference type="ARBA" id="ARBA00012756"/>
    </source>
</evidence>
<comment type="caution">
    <text evidence="10">The sequence shown here is derived from an EMBL/GenBank/DDBJ whole genome shotgun (WGS) entry which is preliminary data.</text>
</comment>
<dbReference type="PROSITE" id="PS00719">
    <property type="entry name" value="GLYCOSYL_HYDROL_F2_1"/>
    <property type="match status" value="1"/>
</dbReference>
<evidence type="ECO:0000256" key="4">
    <source>
        <dbReference type="ARBA" id="ARBA00022801"/>
    </source>
</evidence>
<dbReference type="InterPro" id="IPR023230">
    <property type="entry name" value="Glyco_hydro_2_CS"/>
</dbReference>
<dbReference type="PANTHER" id="PTHR46323:SF2">
    <property type="entry name" value="BETA-GALACTOSIDASE"/>
    <property type="match status" value="1"/>
</dbReference>
<dbReference type="PROSITE" id="PS00608">
    <property type="entry name" value="GLYCOSYL_HYDROL_F2_2"/>
    <property type="match status" value="1"/>
</dbReference>
<dbReference type="SUPFAM" id="SSF51445">
    <property type="entry name" value="(Trans)glycosidases"/>
    <property type="match status" value="1"/>
</dbReference>
<dbReference type="GO" id="GO:0009341">
    <property type="term" value="C:beta-galactosidase complex"/>
    <property type="evidence" value="ECO:0007669"/>
    <property type="project" value="TreeGrafter"/>
</dbReference>
<dbReference type="InterPro" id="IPR006104">
    <property type="entry name" value="Glyco_hydro_2_N"/>
</dbReference>
<evidence type="ECO:0000259" key="9">
    <source>
        <dbReference type="Pfam" id="PF02837"/>
    </source>
</evidence>
<dbReference type="Gene3D" id="3.20.20.80">
    <property type="entry name" value="Glycosidases"/>
    <property type="match status" value="1"/>
</dbReference>
<dbReference type="SUPFAM" id="SSF49303">
    <property type="entry name" value="beta-Galactosidase/glucuronidase domain"/>
    <property type="match status" value="1"/>
</dbReference>
<evidence type="ECO:0000259" key="7">
    <source>
        <dbReference type="Pfam" id="PF00703"/>
    </source>
</evidence>
<dbReference type="Gene3D" id="2.60.40.10">
    <property type="entry name" value="Immunoglobulins"/>
    <property type="match status" value="1"/>
</dbReference>
<comment type="catalytic activity">
    <reaction evidence="1">
        <text>Hydrolysis of terminal non-reducing beta-D-galactose residues in beta-D-galactosides.</text>
        <dbReference type="EC" id="3.2.1.23"/>
    </reaction>
</comment>
<gene>
    <name evidence="10" type="ORF">FC91_GL001375</name>
</gene>
<dbReference type="Proteomes" id="UP000050949">
    <property type="component" value="Unassembled WGS sequence"/>
</dbReference>
<proteinExistence type="inferred from homology"/>
<evidence type="ECO:0000256" key="6">
    <source>
        <dbReference type="RuleBase" id="RU361154"/>
    </source>
</evidence>
<feature type="domain" description="Glycosyl hydrolases family 2 sugar binding" evidence="9">
    <location>
        <begin position="43"/>
        <end position="227"/>
    </location>
</feature>
<comment type="similarity">
    <text evidence="2 6">Belongs to the glycosyl hydrolase 2 family.</text>
</comment>
<dbReference type="InterPro" id="IPR006101">
    <property type="entry name" value="Glyco_hydro_2"/>
</dbReference>
<dbReference type="PANTHER" id="PTHR46323">
    <property type="entry name" value="BETA-GALACTOSIDASE"/>
    <property type="match status" value="1"/>
</dbReference>
<dbReference type="OrthoDB" id="9762066at2"/>
<sequence length="630" mass="72414">MESDIRWLDDPQTFRVGQLPAHSDHRFYQHYHEIDAHDSSLSQSLNGQWHFHYAPNPQARLKDFWAADFDTSGFDTIDVPGHIELAGYAKLHYINTMYPWEGHHFRRPAHTVGQDTSGAGMFSTAEDNPVGQYVTDFTLAPEFANKAVTIQFAGVEQAMYLWLNGHFLGYAEDSFTPSEFDLTPYLQAGSNRLAVEVFKRSTAAYLEDQDFFRFFGIFRDVTLLAKPAAHIGDLHIQPTLADDLQSGVVRLDLQFSPVTPDATVRAIIRDDEGQTLLDTTQPVAASQTITSDTLVHVHLWDHRHPYLYQLYLEVRDGQGQLLEIVPYQFGFRKIEINAERVIRLNGQRLIINGVNRHEWDDERGRAITEADMFHDMHTMKTNHINAVRTCHYPDQIPWYYLCDENGIYMMAETNLESHGTWQKMGAVEPSYNVPGSVPEWRDVVLDRAKTNYEVFKNHTAILFWSLGNESYAGDNIAAMNHYFKTVDPTRLVHYEGVVHDRAYEDRISDVESRMYAHPDDIVKYLSDHPKKPFLLCEYMHDMGNSLGGMQAYMDLIDRFPQYTGGFIWDFIDQAIAITDPVTGQHVLRYGGDFDDRPADYEFSGDGLLFADRTPKPALQEVRCYYGRYDK</sequence>
<dbReference type="Gene3D" id="2.60.120.260">
    <property type="entry name" value="Galactose-binding domain-like"/>
    <property type="match status" value="1"/>
</dbReference>
<dbReference type="Pfam" id="PF02837">
    <property type="entry name" value="Glyco_hydro_2_N"/>
    <property type="match status" value="1"/>
</dbReference>
<dbReference type="eggNOG" id="COG3250">
    <property type="taxonomic scope" value="Bacteria"/>
</dbReference>
<reference evidence="10 11" key="1">
    <citation type="journal article" date="2015" name="Genome Announc.">
        <title>Expanding the biotechnology potential of lactobacilli through comparative genomics of 213 strains and associated genera.</title>
        <authorList>
            <person name="Sun Z."/>
            <person name="Harris H.M."/>
            <person name="McCann A."/>
            <person name="Guo C."/>
            <person name="Argimon S."/>
            <person name="Zhang W."/>
            <person name="Yang X."/>
            <person name="Jeffery I.B."/>
            <person name="Cooney J.C."/>
            <person name="Kagawa T.F."/>
            <person name="Liu W."/>
            <person name="Song Y."/>
            <person name="Salvetti E."/>
            <person name="Wrobel A."/>
            <person name="Rasinkangas P."/>
            <person name="Parkhill J."/>
            <person name="Rea M.C."/>
            <person name="O'Sullivan O."/>
            <person name="Ritari J."/>
            <person name="Douillard F.P."/>
            <person name="Paul Ross R."/>
            <person name="Yang R."/>
            <person name="Briner A.E."/>
            <person name="Felis G.E."/>
            <person name="de Vos W.M."/>
            <person name="Barrangou R."/>
            <person name="Klaenhammer T.R."/>
            <person name="Caufield P.W."/>
            <person name="Cui Y."/>
            <person name="Zhang H."/>
            <person name="O'Toole P.W."/>
        </authorList>
    </citation>
    <scope>NUCLEOTIDE SEQUENCE [LARGE SCALE GENOMIC DNA]</scope>
    <source>
        <strain evidence="10 11">DSM 16991</strain>
    </source>
</reference>
<dbReference type="InterPro" id="IPR006103">
    <property type="entry name" value="Glyco_hydro_2_cat"/>
</dbReference>
<feature type="domain" description="Glycoside hydrolase family 2 catalytic" evidence="8">
    <location>
        <begin position="340"/>
        <end position="626"/>
    </location>
</feature>
<keyword evidence="5 6" id="KW-0326">Glycosidase</keyword>
<dbReference type="GO" id="GO:0004565">
    <property type="term" value="F:beta-galactosidase activity"/>
    <property type="evidence" value="ECO:0007669"/>
    <property type="project" value="UniProtKB-EC"/>
</dbReference>
<organism evidence="10 11">
    <name type="scientific">Schleiferilactobacillus harbinensis DSM 16991</name>
    <dbReference type="NCBI Taxonomy" id="1122147"/>
    <lineage>
        <taxon>Bacteria</taxon>
        <taxon>Bacillati</taxon>
        <taxon>Bacillota</taxon>
        <taxon>Bacilli</taxon>
        <taxon>Lactobacillales</taxon>
        <taxon>Lactobacillaceae</taxon>
        <taxon>Schleiferilactobacillus</taxon>
    </lineage>
</organism>
<keyword evidence="4 6" id="KW-0378">Hydrolase</keyword>
<dbReference type="Pfam" id="PF00703">
    <property type="entry name" value="Glyco_hydro_2"/>
    <property type="match status" value="1"/>
</dbReference>
<dbReference type="InterPro" id="IPR017853">
    <property type="entry name" value="GH"/>
</dbReference>
<name>A0A0R1XB64_9LACO</name>
<dbReference type="InterPro" id="IPR036156">
    <property type="entry name" value="Beta-gal/glucu_dom_sf"/>
</dbReference>
<dbReference type="InterPro" id="IPR006102">
    <property type="entry name" value="Ig-like_GH2"/>
</dbReference>
<accession>A0A0R1XB64</accession>
<evidence type="ECO:0000259" key="8">
    <source>
        <dbReference type="Pfam" id="PF02836"/>
    </source>
</evidence>
<dbReference type="PATRIC" id="fig|1122147.4.peg.1425"/>
<evidence type="ECO:0000313" key="10">
    <source>
        <dbReference type="EMBL" id="KRM24614.1"/>
    </source>
</evidence>
<dbReference type="RefSeq" id="WP_027829046.1">
    <property type="nucleotide sequence ID" value="NZ_AUEH01000038.1"/>
</dbReference>
<dbReference type="Pfam" id="PF02836">
    <property type="entry name" value="Glyco_hydro_2_C"/>
    <property type="match status" value="1"/>
</dbReference>
<protein>
    <recommendedName>
        <fullName evidence="3">beta-galactosidase</fullName>
        <ecNumber evidence="3">3.2.1.23</ecNumber>
    </recommendedName>
</protein>
<evidence type="ECO:0000256" key="5">
    <source>
        <dbReference type="ARBA" id="ARBA00023295"/>
    </source>
</evidence>
<feature type="domain" description="Glycoside hydrolase family 2 immunoglobulin-like beta-sandwich" evidence="7">
    <location>
        <begin position="229"/>
        <end position="332"/>
    </location>
</feature>
<evidence type="ECO:0000256" key="2">
    <source>
        <dbReference type="ARBA" id="ARBA00007401"/>
    </source>
</evidence>
<dbReference type="GO" id="GO:0005990">
    <property type="term" value="P:lactose catabolic process"/>
    <property type="evidence" value="ECO:0007669"/>
    <property type="project" value="TreeGrafter"/>
</dbReference>
<dbReference type="InterPro" id="IPR023232">
    <property type="entry name" value="Glyco_hydro_2_AS"/>
</dbReference>
<dbReference type="AlphaFoldDB" id="A0A0R1XB64"/>
<dbReference type="SUPFAM" id="SSF49785">
    <property type="entry name" value="Galactose-binding domain-like"/>
    <property type="match status" value="1"/>
</dbReference>
<evidence type="ECO:0000256" key="1">
    <source>
        <dbReference type="ARBA" id="ARBA00001412"/>
    </source>
</evidence>
<dbReference type="PRINTS" id="PR00132">
    <property type="entry name" value="GLHYDRLASE2"/>
</dbReference>
<evidence type="ECO:0000313" key="11">
    <source>
        <dbReference type="Proteomes" id="UP000050949"/>
    </source>
</evidence>
<dbReference type="InterPro" id="IPR050347">
    <property type="entry name" value="Bact_Beta-galactosidase"/>
</dbReference>
<dbReference type="InterPro" id="IPR013783">
    <property type="entry name" value="Ig-like_fold"/>
</dbReference>